<reference evidence="5 6" key="1">
    <citation type="submission" date="2017-04" db="EMBL/GenBank/DDBJ databases">
        <title>Unexpected and diverse lifestyles within the genus Limnohabitans.</title>
        <authorList>
            <person name="Kasalicky V."/>
            <person name="Mehrshad M."/>
            <person name="Andrei S.-A."/>
            <person name="Salcher M."/>
            <person name="Kratochvilova H."/>
            <person name="Simek K."/>
            <person name="Ghai R."/>
        </authorList>
    </citation>
    <scope>NUCLEOTIDE SEQUENCE [LARGE SCALE GENOMIC DNA]</scope>
    <source>
        <strain evidence="5 6">MWH-C5</strain>
    </source>
</reference>
<evidence type="ECO:0000313" key="6">
    <source>
        <dbReference type="Proteomes" id="UP000251341"/>
    </source>
</evidence>
<proteinExistence type="predicted"/>
<dbReference type="InterPro" id="IPR036390">
    <property type="entry name" value="WH_DNA-bd_sf"/>
</dbReference>
<dbReference type="Pfam" id="PF01022">
    <property type="entry name" value="HTH_5"/>
    <property type="match status" value="1"/>
</dbReference>
<dbReference type="Gene3D" id="1.10.10.10">
    <property type="entry name" value="Winged helix-like DNA-binding domain superfamily/Winged helix DNA-binding domain"/>
    <property type="match status" value="1"/>
</dbReference>
<dbReference type="SMART" id="SM00418">
    <property type="entry name" value="HTH_ARSR"/>
    <property type="match status" value="1"/>
</dbReference>
<dbReference type="RefSeq" id="WP_108358462.1">
    <property type="nucleotide sequence ID" value="NZ_NESP01000001.1"/>
</dbReference>
<evidence type="ECO:0000256" key="3">
    <source>
        <dbReference type="ARBA" id="ARBA00023163"/>
    </source>
</evidence>
<evidence type="ECO:0000256" key="2">
    <source>
        <dbReference type="ARBA" id="ARBA00023125"/>
    </source>
</evidence>
<organism evidence="5 6">
    <name type="scientific">Limnohabitans curvus</name>
    <dbReference type="NCBI Taxonomy" id="323423"/>
    <lineage>
        <taxon>Bacteria</taxon>
        <taxon>Pseudomonadati</taxon>
        <taxon>Pseudomonadota</taxon>
        <taxon>Betaproteobacteria</taxon>
        <taxon>Burkholderiales</taxon>
        <taxon>Comamonadaceae</taxon>
        <taxon>Limnohabitans</taxon>
    </lineage>
</organism>
<dbReference type="InterPro" id="IPR001845">
    <property type="entry name" value="HTH_ArsR_DNA-bd_dom"/>
</dbReference>
<dbReference type="SUPFAM" id="SSF46785">
    <property type="entry name" value="Winged helix' DNA-binding domain"/>
    <property type="match status" value="1"/>
</dbReference>
<evidence type="ECO:0000259" key="4">
    <source>
        <dbReference type="PROSITE" id="PS50987"/>
    </source>
</evidence>
<keyword evidence="2" id="KW-0238">DNA-binding</keyword>
<comment type="caution">
    <text evidence="5">The sequence shown here is derived from an EMBL/GenBank/DDBJ whole genome shotgun (WGS) entry which is preliminary data.</text>
</comment>
<dbReference type="PRINTS" id="PR00778">
    <property type="entry name" value="HTHARSR"/>
</dbReference>
<keyword evidence="3" id="KW-0804">Transcription</keyword>
<dbReference type="GO" id="GO:0003700">
    <property type="term" value="F:DNA-binding transcription factor activity"/>
    <property type="evidence" value="ECO:0007669"/>
    <property type="project" value="InterPro"/>
</dbReference>
<evidence type="ECO:0000256" key="1">
    <source>
        <dbReference type="ARBA" id="ARBA00023015"/>
    </source>
</evidence>
<keyword evidence="6" id="KW-1185">Reference proteome</keyword>
<sequence>MFDLAAETFRVMSAPMRLKIINCLCNEEKNVGQLLEEIDTTQPNMSQHLNTLFKAKILGRRREGVQIYYRIINDRVVTLCRAVCTQIAIDSDLTH</sequence>
<dbReference type="Proteomes" id="UP000251341">
    <property type="component" value="Unassembled WGS sequence"/>
</dbReference>
<gene>
    <name evidence="5" type="ORF">B9Z44_03790</name>
</gene>
<dbReference type="InterPro" id="IPR011991">
    <property type="entry name" value="ArsR-like_HTH"/>
</dbReference>
<dbReference type="InterPro" id="IPR051011">
    <property type="entry name" value="Metal_resp_trans_reg"/>
</dbReference>
<protein>
    <submittedName>
        <fullName evidence="5">Transcriptional regulator</fullName>
    </submittedName>
</protein>
<dbReference type="GO" id="GO:0003677">
    <property type="term" value="F:DNA binding"/>
    <property type="evidence" value="ECO:0007669"/>
    <property type="project" value="UniProtKB-KW"/>
</dbReference>
<accession>A0A315ES29</accession>
<name>A0A315ES29_9BURK</name>
<dbReference type="PANTHER" id="PTHR43132">
    <property type="entry name" value="ARSENICAL RESISTANCE OPERON REPRESSOR ARSR-RELATED"/>
    <property type="match status" value="1"/>
</dbReference>
<dbReference type="EMBL" id="NESP01000001">
    <property type="protein sequence ID" value="PUE60700.1"/>
    <property type="molecule type" value="Genomic_DNA"/>
</dbReference>
<dbReference type="NCBIfam" id="NF033788">
    <property type="entry name" value="HTH_metalloreg"/>
    <property type="match status" value="1"/>
</dbReference>
<feature type="domain" description="HTH arsR-type" evidence="4">
    <location>
        <begin position="1"/>
        <end position="91"/>
    </location>
</feature>
<dbReference type="AlphaFoldDB" id="A0A315ES29"/>
<dbReference type="PROSITE" id="PS50987">
    <property type="entry name" value="HTH_ARSR_2"/>
    <property type="match status" value="1"/>
</dbReference>
<dbReference type="InterPro" id="IPR036388">
    <property type="entry name" value="WH-like_DNA-bd_sf"/>
</dbReference>
<dbReference type="PANTHER" id="PTHR43132:SF9">
    <property type="entry name" value="ARSR FAMILY TRANSCRIPTIONAL REGULATORY PROTEIN"/>
    <property type="match status" value="1"/>
</dbReference>
<dbReference type="CDD" id="cd00090">
    <property type="entry name" value="HTH_ARSR"/>
    <property type="match status" value="1"/>
</dbReference>
<keyword evidence="1" id="KW-0805">Transcription regulation</keyword>
<evidence type="ECO:0000313" key="5">
    <source>
        <dbReference type="EMBL" id="PUE60700.1"/>
    </source>
</evidence>